<accession>H0HY16</accession>
<name>H0HY16_9HYPH</name>
<evidence type="ECO:0008006" key="3">
    <source>
        <dbReference type="Google" id="ProtNLM"/>
    </source>
</evidence>
<dbReference type="PATRIC" id="fig|1107882.3.peg.4942"/>
<sequence length="205" mass="22470">MVHGPAHDNHAGPEGLSRRQSFALAAYGAVLATFGARANAFTGEPSNPSGSSRDFDFQSGHWRVAHRSLRRSGSGLEWQENAGSCVAGPLLGGNAHWDDHVIHLAGGAFRGATIRAFNSETGRWAIWWLDSREPDRIEPPMIGGFRDGIGTFFGDTILNERPTKIRFLWTRTDTPSPRWEQAYSSDGGASWQTVWTMDFARADAA</sequence>
<proteinExistence type="predicted"/>
<dbReference type="AlphaFoldDB" id="H0HY16"/>
<gene>
    <name evidence="1" type="ORF">MAXJ12_25473</name>
</gene>
<evidence type="ECO:0000313" key="1">
    <source>
        <dbReference type="EMBL" id="EHK54382.1"/>
    </source>
</evidence>
<organism evidence="1 2">
    <name type="scientific">Mesorhizobium alhagi CCNWXJ12-2</name>
    <dbReference type="NCBI Taxonomy" id="1107882"/>
    <lineage>
        <taxon>Bacteria</taxon>
        <taxon>Pseudomonadati</taxon>
        <taxon>Pseudomonadota</taxon>
        <taxon>Alphaproteobacteria</taxon>
        <taxon>Hyphomicrobiales</taxon>
        <taxon>Phyllobacteriaceae</taxon>
        <taxon>Allomesorhizobium</taxon>
    </lineage>
</organism>
<protein>
    <recommendedName>
        <fullName evidence="3">DUF1579 domain-containing protein</fullName>
    </recommendedName>
</protein>
<dbReference type="RefSeq" id="WP_008838673.1">
    <property type="nucleotide sequence ID" value="NZ_AHAM01000214.1"/>
</dbReference>
<evidence type="ECO:0000313" key="2">
    <source>
        <dbReference type="Proteomes" id="UP000003250"/>
    </source>
</evidence>
<dbReference type="Proteomes" id="UP000003250">
    <property type="component" value="Unassembled WGS sequence"/>
</dbReference>
<dbReference type="EMBL" id="AHAM01000214">
    <property type="protein sequence ID" value="EHK54382.1"/>
    <property type="molecule type" value="Genomic_DNA"/>
</dbReference>
<keyword evidence="2" id="KW-1185">Reference proteome</keyword>
<reference evidence="1 2" key="1">
    <citation type="journal article" date="2012" name="J. Bacteriol.">
        <title>Draft Genome Sequence of Mesorhizobium alhagi CCNWXJ12-2T, a Novel Salt-Resistant Species Isolated from the Desert of Northwestern China.</title>
        <authorList>
            <person name="Zhou M."/>
            <person name="Chen W."/>
            <person name="Chen H."/>
            <person name="Wei G."/>
        </authorList>
    </citation>
    <scope>NUCLEOTIDE SEQUENCE [LARGE SCALE GENOMIC DNA]</scope>
    <source>
        <strain evidence="1 2">CCNWXJ12-2</strain>
    </source>
</reference>